<feature type="transmembrane region" description="Helical" evidence="1">
    <location>
        <begin position="52"/>
        <end position="72"/>
    </location>
</feature>
<feature type="transmembrane region" description="Helical" evidence="1">
    <location>
        <begin position="21"/>
        <end position="40"/>
    </location>
</feature>
<organism evidence="2 3">
    <name type="scientific">Streptomyces ferrugineus</name>
    <dbReference type="NCBI Taxonomy" id="1413221"/>
    <lineage>
        <taxon>Bacteria</taxon>
        <taxon>Bacillati</taxon>
        <taxon>Actinomycetota</taxon>
        <taxon>Actinomycetes</taxon>
        <taxon>Kitasatosporales</taxon>
        <taxon>Streptomycetaceae</taxon>
        <taxon>Streptomyces</taxon>
    </lineage>
</organism>
<keyword evidence="3" id="KW-1185">Reference proteome</keyword>
<proteinExistence type="predicted"/>
<keyword evidence="1" id="KW-0472">Membrane</keyword>
<dbReference type="InterPro" id="IPR002798">
    <property type="entry name" value="SpoIIM-like"/>
</dbReference>
<feature type="transmembrane region" description="Helical" evidence="1">
    <location>
        <begin position="112"/>
        <end position="134"/>
    </location>
</feature>
<name>A0A7M2SNZ7_9ACTN</name>
<keyword evidence="1" id="KW-0812">Transmembrane</keyword>
<sequence>MTTFFGSVLARQRPALISGQLVWLLCLAIGVWLSGDIPSAVRAEPKSPGSGLFLGILANNAGVAALAFTGIVTFGLSAVAFSLISGLGVGIFIGHAYSLGAGKFWSAFLPHAVIELPALGVSVAAGLVTGVAAARRMLGGRRTGDDSMSRHLIDAAVLFGLSLAMLVVAAGVETWISSR</sequence>
<feature type="transmembrane region" description="Helical" evidence="1">
    <location>
        <begin position="155"/>
        <end position="176"/>
    </location>
</feature>
<gene>
    <name evidence="2" type="ORF">IM697_04720</name>
</gene>
<dbReference type="RefSeq" id="WP_194045022.1">
    <property type="nucleotide sequence ID" value="NZ_CP063373.1"/>
</dbReference>
<dbReference type="KEGG" id="sfeu:IM697_04720"/>
<feature type="transmembrane region" description="Helical" evidence="1">
    <location>
        <begin position="79"/>
        <end position="100"/>
    </location>
</feature>
<evidence type="ECO:0000313" key="2">
    <source>
        <dbReference type="EMBL" id="QOV37729.1"/>
    </source>
</evidence>
<dbReference type="EMBL" id="CP063373">
    <property type="protein sequence ID" value="QOV37729.1"/>
    <property type="molecule type" value="Genomic_DNA"/>
</dbReference>
<dbReference type="AlphaFoldDB" id="A0A7M2SNZ7"/>
<dbReference type="Proteomes" id="UP000594205">
    <property type="component" value="Chromosome"/>
</dbReference>
<accession>A0A7M2SNZ7</accession>
<reference evidence="2 3" key="1">
    <citation type="submission" date="2020-10" db="EMBL/GenBank/DDBJ databases">
        <title>Streptomyces ferrugineus complate genome analysis.</title>
        <authorList>
            <person name="Anwar N."/>
        </authorList>
    </citation>
    <scope>NUCLEOTIDE SEQUENCE [LARGE SCALE GENOMIC DNA]</scope>
    <source>
        <strain evidence="2 3">CCTCC AA2014009</strain>
    </source>
</reference>
<evidence type="ECO:0000256" key="1">
    <source>
        <dbReference type="SAM" id="Phobius"/>
    </source>
</evidence>
<protein>
    <submittedName>
        <fullName evidence="2">Stage II sporulation protein M</fullName>
    </submittedName>
</protein>
<dbReference type="Pfam" id="PF01944">
    <property type="entry name" value="SpoIIM"/>
    <property type="match status" value="1"/>
</dbReference>
<dbReference type="PANTHER" id="PTHR35337:SF1">
    <property type="entry name" value="SLR1478 PROTEIN"/>
    <property type="match status" value="1"/>
</dbReference>
<evidence type="ECO:0000313" key="3">
    <source>
        <dbReference type="Proteomes" id="UP000594205"/>
    </source>
</evidence>
<keyword evidence="1" id="KW-1133">Transmembrane helix</keyword>
<dbReference type="PANTHER" id="PTHR35337">
    <property type="entry name" value="SLR1478 PROTEIN"/>
    <property type="match status" value="1"/>
</dbReference>